<sequence>MIEQGWWTGLRISTSKTAVFNVRIVGFPAEWTQQSDHLHRLFWPIPGGMDVTLEITCPAHMEVTLTACYHTASTRGDYVFTNTDGGAVFVWNGRCCRRGQDIKWRTIHTVIPPLALMEKWEERVVCIHSWDERMWI</sequence>
<name>A0A6C0E7J1_9ZZZZ</name>
<reference evidence="1" key="1">
    <citation type="journal article" date="2020" name="Nature">
        <title>Giant virus diversity and host interactions through global metagenomics.</title>
        <authorList>
            <person name="Schulz F."/>
            <person name="Roux S."/>
            <person name="Paez-Espino D."/>
            <person name="Jungbluth S."/>
            <person name="Walsh D.A."/>
            <person name="Denef V.J."/>
            <person name="McMahon K.D."/>
            <person name="Konstantinidis K.T."/>
            <person name="Eloe-Fadrosh E.A."/>
            <person name="Kyrpides N.C."/>
            <person name="Woyke T."/>
        </authorList>
    </citation>
    <scope>NUCLEOTIDE SEQUENCE</scope>
    <source>
        <strain evidence="1">GVMAG-M-3300023179-138</strain>
    </source>
</reference>
<proteinExistence type="predicted"/>
<dbReference type="EMBL" id="MN739743">
    <property type="protein sequence ID" value="QHT24219.1"/>
    <property type="molecule type" value="Genomic_DNA"/>
</dbReference>
<accession>A0A6C0E7J1</accession>
<protein>
    <submittedName>
        <fullName evidence="1">Uncharacterized protein</fullName>
    </submittedName>
</protein>
<organism evidence="1">
    <name type="scientific">viral metagenome</name>
    <dbReference type="NCBI Taxonomy" id="1070528"/>
    <lineage>
        <taxon>unclassified sequences</taxon>
        <taxon>metagenomes</taxon>
        <taxon>organismal metagenomes</taxon>
    </lineage>
</organism>
<dbReference type="AlphaFoldDB" id="A0A6C0E7J1"/>
<evidence type="ECO:0000313" key="1">
    <source>
        <dbReference type="EMBL" id="QHT24219.1"/>
    </source>
</evidence>